<name>A0A5B0M7M9_PUCGR</name>
<evidence type="ECO:0000313" key="4">
    <source>
        <dbReference type="Proteomes" id="UP000324748"/>
    </source>
</evidence>
<evidence type="ECO:0000313" key="2">
    <source>
        <dbReference type="EMBL" id="KAA1074106.1"/>
    </source>
</evidence>
<dbReference type="AlphaFoldDB" id="A0A5B0M7M9"/>
<organism evidence="1 4">
    <name type="scientific">Puccinia graminis f. sp. tritici</name>
    <dbReference type="NCBI Taxonomy" id="56615"/>
    <lineage>
        <taxon>Eukaryota</taxon>
        <taxon>Fungi</taxon>
        <taxon>Dikarya</taxon>
        <taxon>Basidiomycota</taxon>
        <taxon>Pucciniomycotina</taxon>
        <taxon>Pucciniomycetes</taxon>
        <taxon>Pucciniales</taxon>
        <taxon>Pucciniaceae</taxon>
        <taxon>Puccinia</taxon>
    </lineage>
</organism>
<comment type="caution">
    <text evidence="1">The sequence shown here is derived from an EMBL/GenBank/DDBJ whole genome shotgun (WGS) entry which is preliminary data.</text>
</comment>
<evidence type="ECO:0000313" key="5">
    <source>
        <dbReference type="Proteomes" id="UP000325313"/>
    </source>
</evidence>
<dbReference type="EMBL" id="VSWC01000092">
    <property type="protein sequence ID" value="KAA1090678.1"/>
    <property type="molecule type" value="Genomic_DNA"/>
</dbReference>
<sequence>MRQWRGHSHANAAYSRESGLALSSQEACQSHNMTKELSLTRTDDVIGPNSLAPRIHKLDTVSHLYLLPSWNSG</sequence>
<dbReference type="EMBL" id="VSWC01000161">
    <property type="protein sequence ID" value="KAA1072762.1"/>
    <property type="molecule type" value="Genomic_DNA"/>
</dbReference>
<protein>
    <submittedName>
        <fullName evidence="1">Uncharacterized protein</fullName>
    </submittedName>
</protein>
<dbReference type="EMBL" id="VDEP01000473">
    <property type="protein sequence ID" value="KAA1074106.1"/>
    <property type="molecule type" value="Genomic_DNA"/>
</dbReference>
<dbReference type="Proteomes" id="UP000325313">
    <property type="component" value="Unassembled WGS sequence"/>
</dbReference>
<evidence type="ECO:0000313" key="1">
    <source>
        <dbReference type="EMBL" id="KAA1072762.1"/>
    </source>
</evidence>
<evidence type="ECO:0000313" key="3">
    <source>
        <dbReference type="EMBL" id="KAA1090678.1"/>
    </source>
</evidence>
<proteinExistence type="predicted"/>
<accession>A0A5B0M7M9</accession>
<reference evidence="4 5" key="1">
    <citation type="submission" date="2019-05" db="EMBL/GenBank/DDBJ databases">
        <title>Emergence of the Ug99 lineage of the wheat stem rust pathogen through somatic hybridization.</title>
        <authorList>
            <person name="Li F."/>
            <person name="Upadhyaya N.M."/>
            <person name="Sperschneider J."/>
            <person name="Matny O."/>
            <person name="Nguyen-Phuc H."/>
            <person name="Mago R."/>
            <person name="Raley C."/>
            <person name="Miller M.E."/>
            <person name="Silverstein K.A.T."/>
            <person name="Henningsen E."/>
            <person name="Hirsch C.D."/>
            <person name="Visser B."/>
            <person name="Pretorius Z.A."/>
            <person name="Steffenson B.J."/>
            <person name="Schwessinger B."/>
            <person name="Dodds P.N."/>
            <person name="Figueroa M."/>
        </authorList>
    </citation>
    <scope>NUCLEOTIDE SEQUENCE [LARGE SCALE GENOMIC DNA]</scope>
    <source>
        <strain evidence="1">21-0</strain>
        <strain evidence="2 5">Ug99</strain>
    </source>
</reference>
<dbReference type="Proteomes" id="UP000324748">
    <property type="component" value="Unassembled WGS sequence"/>
</dbReference>
<keyword evidence="4" id="KW-1185">Reference proteome</keyword>
<gene>
    <name evidence="1" type="ORF">PGT21_000768</name>
    <name evidence="3" type="ORF">PGT21_010521</name>
    <name evidence="2" type="ORF">PGTUg99_017833</name>
</gene>